<dbReference type="InterPro" id="IPR050266">
    <property type="entry name" value="AB_hydrolase_sf"/>
</dbReference>
<comment type="caution">
    <text evidence="2">The sequence shown here is derived from an EMBL/GenBank/DDBJ whole genome shotgun (WGS) entry which is preliminary data.</text>
</comment>
<dbReference type="InterPro" id="IPR000073">
    <property type="entry name" value="AB_hydrolase_1"/>
</dbReference>
<dbReference type="AlphaFoldDB" id="A0A1J5IVI7"/>
<accession>A0A1J5IVI7</accession>
<dbReference type="PANTHER" id="PTHR43798:SF33">
    <property type="entry name" value="HYDROLASE, PUTATIVE (AFU_ORTHOLOGUE AFUA_2G14860)-RELATED"/>
    <property type="match status" value="1"/>
</dbReference>
<evidence type="ECO:0000259" key="1">
    <source>
        <dbReference type="Pfam" id="PF00561"/>
    </source>
</evidence>
<dbReference type="Pfam" id="PF00561">
    <property type="entry name" value="Abhydrolase_1"/>
    <property type="match status" value="1"/>
</dbReference>
<name>A0A1J5IVI7_9BACT</name>
<reference evidence="2 3" key="1">
    <citation type="journal article" date="2016" name="Environ. Microbiol.">
        <title>Genomic resolution of a cold subsurface aquifer community provides metabolic insights for novel microbes adapted to high CO concentrations.</title>
        <authorList>
            <person name="Probst A.J."/>
            <person name="Castelle C.J."/>
            <person name="Singh A."/>
            <person name="Brown C.T."/>
            <person name="Anantharaman K."/>
            <person name="Sharon I."/>
            <person name="Hug L.A."/>
            <person name="Burstein D."/>
            <person name="Emerson J.B."/>
            <person name="Thomas B.C."/>
            <person name="Banfield J.F."/>
        </authorList>
    </citation>
    <scope>NUCLEOTIDE SEQUENCE [LARGE SCALE GENOMIC DNA]</scope>
    <source>
        <strain evidence="2">CG2_30_54_11</strain>
    </source>
</reference>
<evidence type="ECO:0000313" key="2">
    <source>
        <dbReference type="EMBL" id="OIP98442.1"/>
    </source>
</evidence>
<dbReference type="InterPro" id="IPR029058">
    <property type="entry name" value="AB_hydrolase_fold"/>
</dbReference>
<dbReference type="GO" id="GO:0016020">
    <property type="term" value="C:membrane"/>
    <property type="evidence" value="ECO:0007669"/>
    <property type="project" value="TreeGrafter"/>
</dbReference>
<evidence type="ECO:0000313" key="3">
    <source>
        <dbReference type="Proteomes" id="UP000183245"/>
    </source>
</evidence>
<dbReference type="PANTHER" id="PTHR43798">
    <property type="entry name" value="MONOACYLGLYCEROL LIPASE"/>
    <property type="match status" value="1"/>
</dbReference>
<dbReference type="STRING" id="1817892.AUK40_01485"/>
<feature type="domain" description="AB hydrolase-1" evidence="1">
    <location>
        <begin position="17"/>
        <end position="120"/>
    </location>
</feature>
<dbReference type="Gene3D" id="3.40.50.1820">
    <property type="entry name" value="alpha/beta hydrolase"/>
    <property type="match status" value="1"/>
</dbReference>
<protein>
    <recommendedName>
        <fullName evidence="1">AB hydrolase-1 domain-containing protein</fullName>
    </recommendedName>
</protein>
<dbReference type="EMBL" id="MNZT01000026">
    <property type="protein sequence ID" value="OIP98442.1"/>
    <property type="molecule type" value="Genomic_DNA"/>
</dbReference>
<gene>
    <name evidence="2" type="ORF">AUK40_01485</name>
</gene>
<organism evidence="2 3">
    <name type="scientific">Candidatus Wirthbacteria bacterium CG2_30_54_11</name>
    <dbReference type="NCBI Taxonomy" id="1817892"/>
    <lineage>
        <taxon>Bacteria</taxon>
        <taxon>Candidatus Wirthbacteria</taxon>
    </lineage>
</organism>
<proteinExistence type="predicted"/>
<sequence>MMNGHIHYQEYGYGEMLVMLPSFWLTSRSYRSIAQKLAERYRVIVPDLYRGESRFSRNAFTVDDYVEQLHGFFSDLRISKCYLLGISFSSLIASKYLARYPDDIDKIILVSTFAPPSDAEKYRLTFFRGLIAYMKLIYHNLFFGKGIKINMLWLFDSICNYFLRHPRQFFLDVTIALRASEERTFTFLKPTRQLIADKDEFIPYGTFDQIGTMQNLEMDTIEGFHAWFFLHEDLFVEKVCSYFVP</sequence>
<dbReference type="SUPFAM" id="SSF53474">
    <property type="entry name" value="alpha/beta-Hydrolases"/>
    <property type="match status" value="1"/>
</dbReference>
<dbReference type="Proteomes" id="UP000183245">
    <property type="component" value="Unassembled WGS sequence"/>
</dbReference>